<dbReference type="Proteomes" id="UP000799291">
    <property type="component" value="Unassembled WGS sequence"/>
</dbReference>
<evidence type="ECO:0000256" key="1">
    <source>
        <dbReference type="SAM" id="Phobius"/>
    </source>
</evidence>
<proteinExistence type="predicted"/>
<gene>
    <name evidence="2" type="ORF">K458DRAFT_65900</name>
</gene>
<feature type="transmembrane region" description="Helical" evidence="1">
    <location>
        <begin position="54"/>
        <end position="75"/>
    </location>
</feature>
<keyword evidence="1" id="KW-0472">Membrane</keyword>
<dbReference type="EMBL" id="MU005570">
    <property type="protein sequence ID" value="KAF2691013.1"/>
    <property type="molecule type" value="Genomic_DNA"/>
</dbReference>
<protein>
    <submittedName>
        <fullName evidence="2">Uncharacterized protein</fullName>
    </submittedName>
</protein>
<reference evidence="2" key="1">
    <citation type="journal article" date="2020" name="Stud. Mycol.">
        <title>101 Dothideomycetes genomes: a test case for predicting lifestyles and emergence of pathogens.</title>
        <authorList>
            <person name="Haridas S."/>
            <person name="Albert R."/>
            <person name="Binder M."/>
            <person name="Bloem J."/>
            <person name="Labutti K."/>
            <person name="Salamov A."/>
            <person name="Andreopoulos B."/>
            <person name="Baker S."/>
            <person name="Barry K."/>
            <person name="Bills G."/>
            <person name="Bluhm B."/>
            <person name="Cannon C."/>
            <person name="Castanera R."/>
            <person name="Culley D."/>
            <person name="Daum C."/>
            <person name="Ezra D."/>
            <person name="Gonzalez J."/>
            <person name="Henrissat B."/>
            <person name="Kuo A."/>
            <person name="Liang C."/>
            <person name="Lipzen A."/>
            <person name="Lutzoni F."/>
            <person name="Magnuson J."/>
            <person name="Mondo S."/>
            <person name="Nolan M."/>
            <person name="Ohm R."/>
            <person name="Pangilinan J."/>
            <person name="Park H.-J."/>
            <person name="Ramirez L."/>
            <person name="Alfaro M."/>
            <person name="Sun H."/>
            <person name="Tritt A."/>
            <person name="Yoshinaga Y."/>
            <person name="Zwiers L.-H."/>
            <person name="Turgeon B."/>
            <person name="Goodwin S."/>
            <person name="Spatafora J."/>
            <person name="Crous P."/>
            <person name="Grigoriev I."/>
        </authorList>
    </citation>
    <scope>NUCLEOTIDE SEQUENCE</scope>
    <source>
        <strain evidence="2">CBS 122367</strain>
    </source>
</reference>
<dbReference type="AlphaFoldDB" id="A0A6G1JLI8"/>
<name>A0A6G1JLI8_9PLEO</name>
<keyword evidence="1" id="KW-0812">Transmembrane</keyword>
<accession>A0A6G1JLI8</accession>
<organism evidence="2 3">
    <name type="scientific">Lentithecium fluviatile CBS 122367</name>
    <dbReference type="NCBI Taxonomy" id="1168545"/>
    <lineage>
        <taxon>Eukaryota</taxon>
        <taxon>Fungi</taxon>
        <taxon>Dikarya</taxon>
        <taxon>Ascomycota</taxon>
        <taxon>Pezizomycotina</taxon>
        <taxon>Dothideomycetes</taxon>
        <taxon>Pleosporomycetidae</taxon>
        <taxon>Pleosporales</taxon>
        <taxon>Massarineae</taxon>
        <taxon>Lentitheciaceae</taxon>
        <taxon>Lentithecium</taxon>
    </lineage>
</organism>
<sequence>MPIIVISRGGCNTFTFALFVLRARCVVSSCPTVACSLFRLAVLSFSYSVPFRKLRAMGIVSTHRFIVLICFLFIYTSHDPHCVDHSISVGQRSCAGSSR</sequence>
<feature type="transmembrane region" description="Helical" evidence="1">
    <location>
        <begin position="16"/>
        <end position="42"/>
    </location>
</feature>
<keyword evidence="3" id="KW-1185">Reference proteome</keyword>
<keyword evidence="1" id="KW-1133">Transmembrane helix</keyword>
<evidence type="ECO:0000313" key="2">
    <source>
        <dbReference type="EMBL" id="KAF2691013.1"/>
    </source>
</evidence>
<evidence type="ECO:0000313" key="3">
    <source>
        <dbReference type="Proteomes" id="UP000799291"/>
    </source>
</evidence>